<dbReference type="Proteomes" id="UP000662747">
    <property type="component" value="Chromosome"/>
</dbReference>
<dbReference type="EMBL" id="CP071090">
    <property type="protein sequence ID" value="QSQ23203.1"/>
    <property type="molecule type" value="Genomic_DNA"/>
</dbReference>
<sequence length="63" mass="7174">MLHLRVDLSARREPAALAVDLPRKDVSIQLLEGDVPMPETWERFAALTGFMMVSCASREGFWR</sequence>
<gene>
    <name evidence="1" type="ORF">JY651_50390</name>
</gene>
<dbReference type="RefSeq" id="WP_206724778.1">
    <property type="nucleotide sequence ID" value="NZ_CP071090.1"/>
</dbReference>
<organism evidence="1 2">
    <name type="scientific">Pyxidicoccus parkwayensis</name>
    <dbReference type="NCBI Taxonomy" id="2813578"/>
    <lineage>
        <taxon>Bacteria</taxon>
        <taxon>Pseudomonadati</taxon>
        <taxon>Myxococcota</taxon>
        <taxon>Myxococcia</taxon>
        <taxon>Myxococcales</taxon>
        <taxon>Cystobacterineae</taxon>
        <taxon>Myxococcaceae</taxon>
        <taxon>Pyxidicoccus</taxon>
    </lineage>
</organism>
<name>A0ABX7NXM0_9BACT</name>
<reference evidence="1 2" key="1">
    <citation type="submission" date="2021-02" db="EMBL/GenBank/DDBJ databases">
        <title>De Novo genome assembly of isolated myxobacteria.</title>
        <authorList>
            <person name="Stevens D.C."/>
        </authorList>
    </citation>
    <scope>NUCLEOTIDE SEQUENCE [LARGE SCALE GENOMIC DNA]</scope>
    <source>
        <strain evidence="2">SCPEA02</strain>
    </source>
</reference>
<keyword evidence="2" id="KW-1185">Reference proteome</keyword>
<proteinExistence type="predicted"/>
<evidence type="ECO:0000313" key="2">
    <source>
        <dbReference type="Proteomes" id="UP000662747"/>
    </source>
</evidence>
<accession>A0ABX7NXM0</accession>
<evidence type="ECO:0000313" key="1">
    <source>
        <dbReference type="EMBL" id="QSQ23203.1"/>
    </source>
</evidence>
<protein>
    <submittedName>
        <fullName evidence="1">Uncharacterized protein</fullName>
    </submittedName>
</protein>